<dbReference type="PROSITE" id="PS01096">
    <property type="entry name" value="PPIC_PPIASE_1"/>
    <property type="match status" value="1"/>
</dbReference>
<dbReference type="SUPFAM" id="SSF109998">
    <property type="entry name" value="Triger factor/SurA peptide-binding domain-like"/>
    <property type="match status" value="1"/>
</dbReference>
<keyword evidence="4 12" id="KW-0812">Transmembrane</keyword>
<accession>A0ABT8W2U6</accession>
<reference evidence="14" key="1">
    <citation type="submission" date="2023-07" db="EMBL/GenBank/DDBJ databases">
        <title>Marinobacter sp. chi1 genome sequencing and assembly.</title>
        <authorList>
            <person name="Park S."/>
        </authorList>
    </citation>
    <scope>NUCLEOTIDE SEQUENCE</scope>
    <source>
        <strain evidence="14">Chi1</strain>
    </source>
</reference>
<dbReference type="PANTHER" id="PTHR47529">
    <property type="entry name" value="PEPTIDYL-PROLYL CIS-TRANS ISOMERASE D"/>
    <property type="match status" value="1"/>
</dbReference>
<comment type="caution">
    <text evidence="14">The sequence shown here is derived from an EMBL/GenBank/DDBJ whole genome shotgun (WGS) entry which is preliminary data.</text>
</comment>
<protein>
    <recommendedName>
        <fullName evidence="9">Periplasmic chaperone PpiD</fullName>
    </recommendedName>
    <alternativeName>
        <fullName evidence="10">Periplasmic folding chaperone</fullName>
    </alternativeName>
</protein>
<feature type="domain" description="PpiC" evidence="13">
    <location>
        <begin position="264"/>
        <end position="358"/>
    </location>
</feature>
<dbReference type="Gene3D" id="3.10.50.40">
    <property type="match status" value="1"/>
</dbReference>
<dbReference type="InterPro" id="IPR046357">
    <property type="entry name" value="PPIase_dom_sf"/>
</dbReference>
<dbReference type="Pfam" id="PF13624">
    <property type="entry name" value="SurA_N_3"/>
    <property type="match status" value="1"/>
</dbReference>
<evidence type="ECO:0000256" key="7">
    <source>
        <dbReference type="ARBA" id="ARBA00023186"/>
    </source>
</evidence>
<dbReference type="InterPro" id="IPR000297">
    <property type="entry name" value="PPIase_PpiC"/>
</dbReference>
<evidence type="ECO:0000256" key="6">
    <source>
        <dbReference type="ARBA" id="ARBA00023136"/>
    </source>
</evidence>
<evidence type="ECO:0000256" key="10">
    <source>
        <dbReference type="ARBA" id="ARBA00042775"/>
    </source>
</evidence>
<dbReference type="InterPro" id="IPR027304">
    <property type="entry name" value="Trigger_fact/SurA_dom_sf"/>
</dbReference>
<gene>
    <name evidence="14" type="ORF">QVZ43_12615</name>
</gene>
<comment type="subcellular location">
    <subcellularLocation>
        <location evidence="1">Cell inner membrane</location>
        <topology evidence="1">Single-pass type II membrane protein</topology>
        <orientation evidence="1">Periplasmic side</orientation>
    </subcellularLocation>
</comment>
<keyword evidence="15" id="KW-1185">Reference proteome</keyword>
<evidence type="ECO:0000256" key="5">
    <source>
        <dbReference type="ARBA" id="ARBA00022989"/>
    </source>
</evidence>
<evidence type="ECO:0000256" key="3">
    <source>
        <dbReference type="ARBA" id="ARBA00022519"/>
    </source>
</evidence>
<keyword evidence="6 12" id="KW-0472">Membrane</keyword>
<name>A0ABT8W2U6_9GAMM</name>
<evidence type="ECO:0000256" key="1">
    <source>
        <dbReference type="ARBA" id="ARBA00004382"/>
    </source>
</evidence>
<keyword evidence="11" id="KW-0413">Isomerase</keyword>
<dbReference type="Gene3D" id="1.10.4030.10">
    <property type="entry name" value="Porin chaperone SurA, peptide-binding domain"/>
    <property type="match status" value="1"/>
</dbReference>
<dbReference type="Proteomes" id="UP001168640">
    <property type="component" value="Unassembled WGS sequence"/>
</dbReference>
<keyword evidence="3" id="KW-0997">Cell inner membrane</keyword>
<organism evidence="14 15">
    <name type="scientific">Marinobacter suaedae</name>
    <dbReference type="NCBI Taxonomy" id="3057675"/>
    <lineage>
        <taxon>Bacteria</taxon>
        <taxon>Pseudomonadati</taxon>
        <taxon>Pseudomonadota</taxon>
        <taxon>Gammaproteobacteria</taxon>
        <taxon>Pseudomonadales</taxon>
        <taxon>Marinobacteraceae</taxon>
        <taxon>Marinobacter</taxon>
    </lineage>
</organism>
<dbReference type="PROSITE" id="PS50198">
    <property type="entry name" value="PPIC_PPIASE_2"/>
    <property type="match status" value="1"/>
</dbReference>
<evidence type="ECO:0000256" key="12">
    <source>
        <dbReference type="SAM" id="Phobius"/>
    </source>
</evidence>
<dbReference type="InterPro" id="IPR052029">
    <property type="entry name" value="PpiD_chaperone"/>
</dbReference>
<keyword evidence="5 12" id="KW-1133">Transmembrane helix</keyword>
<keyword evidence="7" id="KW-0143">Chaperone</keyword>
<keyword evidence="2" id="KW-1003">Cell membrane</keyword>
<sequence>MLQDIRENAQSTIAKVIVGLLIVTLSLWGVDAIIGGIAGEPEVATVNGEEITEREFLRLVQLESQSRLSRMETPDPSLLNEDRIRQEVLESLIQQQVLTQDADEQGLALDKADVDALITQMPQFQIDGKFNAERFTSTVRNMGMGVQEFRDALRKQYVINQIRAGIVQSGLVPNENAERLMRIQNQTRDFRTLSVAADSVAEDVEVTDAEIEAFYEDNSQAFQQPEQVDAAYITLSLGALAEGIEVSDEDLQSYYEQRSSDLAREERRAAHILIEGGESADETMATIQERLAAGESFADLAQEFSADTVSAKEGGDLGFAGRGVYDQAFEEALFALDEGEVSEPVETSFGVHLIKLEDVRRSEVPALAEIEQQLRSELARERAEDKFIEVRTRLADAAYAADDLAGPAEELGLEIREVEGVTRNGGPAPFDHEGLVRQLFSVDVLEDSYNTELIDVGDSVSVVARVREYREAQQLELDQVADDIRAQLVAQKTREALQDRAQQVVEGLESGQSLEELGVDGEWIENDAVARGATGFDLGVVQTVFTMQRPEESGSVYGHSVTADEATVIALDAVNDGEVAEGGAEFKQLAQFLASLEGQREYAAYQEFLRDQADVERP</sequence>
<evidence type="ECO:0000256" key="4">
    <source>
        <dbReference type="ARBA" id="ARBA00022692"/>
    </source>
</evidence>
<evidence type="ECO:0000256" key="8">
    <source>
        <dbReference type="ARBA" id="ARBA00038408"/>
    </source>
</evidence>
<dbReference type="EMBL" id="JAUMIS010000002">
    <property type="protein sequence ID" value="MDO3722566.1"/>
    <property type="molecule type" value="Genomic_DNA"/>
</dbReference>
<evidence type="ECO:0000313" key="14">
    <source>
        <dbReference type="EMBL" id="MDO3722566.1"/>
    </source>
</evidence>
<dbReference type="Pfam" id="PF00639">
    <property type="entry name" value="Rotamase"/>
    <property type="match status" value="1"/>
</dbReference>
<dbReference type="InterPro" id="IPR023058">
    <property type="entry name" value="PPIase_PpiC_CS"/>
</dbReference>
<dbReference type="RefSeq" id="WP_302910212.1">
    <property type="nucleotide sequence ID" value="NZ_JAUMIS010000002.1"/>
</dbReference>
<dbReference type="PANTHER" id="PTHR47529:SF1">
    <property type="entry name" value="PERIPLASMIC CHAPERONE PPID"/>
    <property type="match status" value="1"/>
</dbReference>
<evidence type="ECO:0000256" key="2">
    <source>
        <dbReference type="ARBA" id="ARBA00022475"/>
    </source>
</evidence>
<evidence type="ECO:0000256" key="11">
    <source>
        <dbReference type="PROSITE-ProRule" id="PRU00278"/>
    </source>
</evidence>
<dbReference type="Gene3D" id="6.10.140.970">
    <property type="match status" value="1"/>
</dbReference>
<comment type="similarity">
    <text evidence="8">Belongs to the PpiD chaperone family.</text>
</comment>
<evidence type="ECO:0000256" key="9">
    <source>
        <dbReference type="ARBA" id="ARBA00040743"/>
    </source>
</evidence>
<feature type="transmembrane region" description="Helical" evidence="12">
    <location>
        <begin position="12"/>
        <end position="30"/>
    </location>
</feature>
<evidence type="ECO:0000259" key="13">
    <source>
        <dbReference type="PROSITE" id="PS50198"/>
    </source>
</evidence>
<proteinExistence type="inferred from homology"/>
<keyword evidence="11" id="KW-0697">Rotamase</keyword>
<evidence type="ECO:0000313" key="15">
    <source>
        <dbReference type="Proteomes" id="UP001168640"/>
    </source>
</evidence>
<dbReference type="SUPFAM" id="SSF54534">
    <property type="entry name" value="FKBP-like"/>
    <property type="match status" value="1"/>
</dbReference>